<protein>
    <submittedName>
        <fullName evidence="1">Uncharacterized protein</fullName>
    </submittedName>
</protein>
<reference evidence="1 2" key="1">
    <citation type="submission" date="2019-12" db="EMBL/GenBank/DDBJ databases">
        <authorList>
            <person name="Alioto T."/>
            <person name="Alioto T."/>
            <person name="Gomez Garrido J."/>
        </authorList>
    </citation>
    <scope>NUCLEOTIDE SEQUENCE [LARGE SCALE GENOMIC DNA]</scope>
</reference>
<evidence type="ECO:0000313" key="1">
    <source>
        <dbReference type="EMBL" id="CAA2997168.1"/>
    </source>
</evidence>
<evidence type="ECO:0000313" key="2">
    <source>
        <dbReference type="Proteomes" id="UP000594638"/>
    </source>
</evidence>
<accession>A0A8S0SVF4</accession>
<dbReference type="AlphaFoldDB" id="A0A8S0SVF4"/>
<gene>
    <name evidence="1" type="ORF">OLEA9_A013276</name>
</gene>
<keyword evidence="2" id="KW-1185">Reference proteome</keyword>
<proteinExistence type="predicted"/>
<comment type="caution">
    <text evidence="1">The sequence shown here is derived from an EMBL/GenBank/DDBJ whole genome shotgun (WGS) entry which is preliminary data.</text>
</comment>
<sequence>MRKTPDVSNLRLKEKKSKRNKLTIHQTLSHHGFTINIKTNTGIDKLLFLPIDRSQIGGIRREWGGGRYERMKWACDFFQSLQSGRVYAPMWQNFNLDPTVGRLIRLHEIPVVPLDAM</sequence>
<organism evidence="1 2">
    <name type="scientific">Olea europaea subsp. europaea</name>
    <dbReference type="NCBI Taxonomy" id="158383"/>
    <lineage>
        <taxon>Eukaryota</taxon>
        <taxon>Viridiplantae</taxon>
        <taxon>Streptophyta</taxon>
        <taxon>Embryophyta</taxon>
        <taxon>Tracheophyta</taxon>
        <taxon>Spermatophyta</taxon>
        <taxon>Magnoliopsida</taxon>
        <taxon>eudicotyledons</taxon>
        <taxon>Gunneridae</taxon>
        <taxon>Pentapetalae</taxon>
        <taxon>asterids</taxon>
        <taxon>lamiids</taxon>
        <taxon>Lamiales</taxon>
        <taxon>Oleaceae</taxon>
        <taxon>Oleeae</taxon>
        <taxon>Olea</taxon>
    </lineage>
</organism>
<dbReference type="Gramene" id="OE9A013276T1">
    <property type="protein sequence ID" value="OE9A013276C1"/>
    <property type="gene ID" value="OE9A013276"/>
</dbReference>
<dbReference type="EMBL" id="CACTIH010005544">
    <property type="protein sequence ID" value="CAA2997168.1"/>
    <property type="molecule type" value="Genomic_DNA"/>
</dbReference>
<dbReference type="Proteomes" id="UP000594638">
    <property type="component" value="Unassembled WGS sequence"/>
</dbReference>
<name>A0A8S0SVF4_OLEEU</name>